<dbReference type="SUPFAM" id="SSF51556">
    <property type="entry name" value="Metallo-dependent hydrolases"/>
    <property type="match status" value="1"/>
</dbReference>
<evidence type="ECO:0000256" key="1">
    <source>
        <dbReference type="SAM" id="SignalP"/>
    </source>
</evidence>
<dbReference type="Gene3D" id="3.20.20.140">
    <property type="entry name" value="Metal-dependent hydrolases"/>
    <property type="match status" value="1"/>
</dbReference>
<evidence type="ECO:0000259" key="2">
    <source>
        <dbReference type="Pfam" id="PF07969"/>
    </source>
</evidence>
<dbReference type="CDD" id="cd01300">
    <property type="entry name" value="YtcJ_like"/>
    <property type="match status" value="1"/>
</dbReference>
<feature type="chain" id="PRO_5030988100" description="Amidohydrolase 3 domain-containing protein" evidence="1">
    <location>
        <begin position="29"/>
        <end position="561"/>
    </location>
</feature>
<dbReference type="RefSeq" id="WP_184699372.1">
    <property type="nucleotide sequence ID" value="NZ_BAABEG010000001.1"/>
</dbReference>
<dbReference type="InterPro" id="IPR032466">
    <property type="entry name" value="Metal_Hydrolase"/>
</dbReference>
<dbReference type="Proteomes" id="UP000536262">
    <property type="component" value="Unassembled WGS sequence"/>
</dbReference>
<name>A0A7X0KKS2_9HYPH</name>
<comment type="caution">
    <text evidence="3">The sequence shown here is derived from an EMBL/GenBank/DDBJ whole genome shotgun (WGS) entry which is preliminary data.</text>
</comment>
<dbReference type="InterPro" id="IPR011059">
    <property type="entry name" value="Metal-dep_hydrolase_composite"/>
</dbReference>
<dbReference type="Pfam" id="PF07969">
    <property type="entry name" value="Amidohydro_3"/>
    <property type="match status" value="1"/>
</dbReference>
<dbReference type="InterPro" id="IPR033932">
    <property type="entry name" value="YtcJ-like"/>
</dbReference>
<feature type="signal peptide" evidence="1">
    <location>
        <begin position="1"/>
        <end position="28"/>
    </location>
</feature>
<gene>
    <name evidence="3" type="ORF">GGR00_002073</name>
</gene>
<dbReference type="GO" id="GO:0016810">
    <property type="term" value="F:hydrolase activity, acting on carbon-nitrogen (but not peptide) bonds"/>
    <property type="evidence" value="ECO:0007669"/>
    <property type="project" value="InterPro"/>
</dbReference>
<keyword evidence="4" id="KW-1185">Reference proteome</keyword>
<reference evidence="3 4" key="1">
    <citation type="submission" date="2020-08" db="EMBL/GenBank/DDBJ databases">
        <title>Genomic Encyclopedia of Type Strains, Phase IV (KMG-IV): sequencing the most valuable type-strain genomes for metagenomic binning, comparative biology and taxonomic classification.</title>
        <authorList>
            <person name="Goeker M."/>
        </authorList>
    </citation>
    <scope>NUCLEOTIDE SEQUENCE [LARGE SCALE GENOMIC DNA]</scope>
    <source>
        <strain evidence="3 4">DSM 7051</strain>
    </source>
</reference>
<evidence type="ECO:0000313" key="3">
    <source>
        <dbReference type="EMBL" id="MBB6354299.1"/>
    </source>
</evidence>
<accession>A0A7X0KKS2</accession>
<dbReference type="Gene3D" id="3.10.310.70">
    <property type="match status" value="1"/>
</dbReference>
<dbReference type="EMBL" id="JACHOU010000003">
    <property type="protein sequence ID" value="MBB6354299.1"/>
    <property type="molecule type" value="Genomic_DNA"/>
</dbReference>
<dbReference type="AlphaFoldDB" id="A0A7X0KKS2"/>
<proteinExistence type="predicted"/>
<dbReference type="InterPro" id="IPR013108">
    <property type="entry name" value="Amidohydro_3"/>
</dbReference>
<dbReference type="PANTHER" id="PTHR22642">
    <property type="entry name" value="IMIDAZOLONEPROPIONASE"/>
    <property type="match status" value="1"/>
</dbReference>
<keyword evidence="1" id="KW-0732">Signal</keyword>
<feature type="domain" description="Amidohydrolase 3" evidence="2">
    <location>
        <begin position="76"/>
        <end position="555"/>
    </location>
</feature>
<dbReference type="SUPFAM" id="SSF51338">
    <property type="entry name" value="Composite domain of metallo-dependent hydrolases"/>
    <property type="match status" value="1"/>
</dbReference>
<evidence type="ECO:0000313" key="4">
    <source>
        <dbReference type="Proteomes" id="UP000536262"/>
    </source>
</evidence>
<protein>
    <recommendedName>
        <fullName evidence="2">Amidohydrolase 3 domain-containing protein</fullName>
    </recommendedName>
</protein>
<sequence>MRRLLRNTVLTMTLMCSPLALSAALAQAPDLILRNGEVITMDPANPQAQALAISGERIVAVGSNQDIDALAAKDTQVVDLAGKTVIPGLIDTHVHAIRGGQTFQFETYWYDEGTLEQALAKLSSAAAKRDAGQWVAVVGSWHPDQFSEKRAPTVAELTKAVPDHPAYVQYLYDYALVNAKGIAALRLDEPGAELPPGIVVEKDAEGRATGRLSGGIGPFNVLFARISASGDEQKKASLETFFTKLNEAGVTGFVDPSAGPPASYEPLFALRDAGKLTVRAGYRIPAQRPGNEAEWFAGMMAFRQPHYSDGMVSFLGLGEALVFGMNDGVQMGPGFNPPQAARDELVKVATFAAQKRIPVEIHAYTDDAAKAILDAFETVSKSFPLDDLRWSIAHLNTGSAETLDRMKKLGLAYTVQMGPFFEAPAIKEASGAEVAEASPPTRLALDKGLMVAGGTDSTRIGVFGVWRAIEYQLTGTSLGGTVQRRPDLLLNREEALRLYTSNAAWIAFDEDERGALAAGKLADLAVLDKPYMTVPVEQVHTIRSVLTLLGGKVVYDAKALR</sequence>
<organism evidence="3 4">
    <name type="scientific">Aminobacter aganoensis</name>
    <dbReference type="NCBI Taxonomy" id="83264"/>
    <lineage>
        <taxon>Bacteria</taxon>
        <taxon>Pseudomonadati</taxon>
        <taxon>Pseudomonadota</taxon>
        <taxon>Alphaproteobacteria</taxon>
        <taxon>Hyphomicrobiales</taxon>
        <taxon>Phyllobacteriaceae</taxon>
        <taxon>Aminobacter</taxon>
    </lineage>
</organism>
<dbReference type="PANTHER" id="PTHR22642:SF21">
    <property type="entry name" value="PERIPLASMIC PROTEIN"/>
    <property type="match status" value="1"/>
</dbReference>
<dbReference type="Gene3D" id="2.30.40.10">
    <property type="entry name" value="Urease, subunit C, domain 1"/>
    <property type="match status" value="1"/>
</dbReference>